<feature type="region of interest" description="Disordered" evidence="4">
    <location>
        <begin position="608"/>
        <end position="771"/>
    </location>
</feature>
<sequence length="836" mass="94367">MNPRTHFPPPPSFTFLPPPPNPNPNPTTFFLHSNLNHHHHHHHSSSTNPTTPPPPPPPPPPPDLPTTLKTLKNLIHQSQSTLHSLSSLLPTAPSPSLSPCPFNPHHRLPPHSLFRHTLLCPSPLLPDLGLDSLRYPTTLQSSIKHNSFLQTLDHDPSSDLCFSLDEYCDFGPGFFYADCPGVVTSHDTTGRTFTLPGILSAECANYIGSGESIKGFDRDCASSLRLLPSELWLVRSEIEAWSDYPVMYSYCVVRAIALRSLEGEECGFMRWVIMNSPRYGVVIDAPMRDHIVLLFWLCLKAVVREATGLVNLVLRRDAMESNPVGSSFKCPVLVDVLKWLSFQLSVLYGEVNGKFFSVNMLKQWILSASLNLSLFPLEQKPPGSPGLRDTDSESGDSFEKSVEDDGNSMPGESADSKVIFVSQVAAAVAALHERSLLEQKIKVLRGGHRLTNYQRCGGFEGGDGRSGNGRSSHGSSGESLEGGDGGERGLRNDQGSHEEKMAEHANFSKWADEERQKRSNYRPLLDHDGLSWQQPRNQDMNKTKTREELLAEERDYKRRRMSYRGKKLKRSTTQVMRDIIEKYVDDITQAGGIGCLVKGADEAGKSITEPPLLHDISTDVDGRSNSVYNSSEITREGPYSYKEQLHSPSNTRSSRFENESPEDYKRRRRDSSYPEHLEARRSADRNSRYSREYISKTPDRQRSNDRSHDHHSNRGYGDSYSRSHERTDRRREEGDRYSEKKERHQRHAYRDRRSDSVASNEFEDRYDPSESCNMHEDDISFGTVGNHAASAVYPRVSFFVSLVVVFLLLFIWTRNLSQILAEECPRAPKPKPDCLL</sequence>
<keyword evidence="8" id="KW-1185">Reference proteome</keyword>
<feature type="compositionally biased region" description="Low complexity" evidence="4">
    <location>
        <begin position="468"/>
        <end position="479"/>
    </location>
</feature>
<dbReference type="GO" id="GO:0008270">
    <property type="term" value="F:zinc ion binding"/>
    <property type="evidence" value="ECO:0007669"/>
    <property type="project" value="UniProtKB-KW"/>
</dbReference>
<feature type="compositionally biased region" description="Basic and acidic residues" evidence="4">
    <location>
        <begin position="721"/>
        <end position="742"/>
    </location>
</feature>
<feature type="domain" description="CHHC U11-48K-type" evidence="6">
    <location>
        <begin position="97"/>
        <end position="124"/>
    </location>
</feature>
<feature type="compositionally biased region" description="Gly residues" evidence="4">
    <location>
        <begin position="458"/>
        <end position="467"/>
    </location>
</feature>
<evidence type="ECO:0000259" key="6">
    <source>
        <dbReference type="PROSITE" id="PS51800"/>
    </source>
</evidence>
<feature type="compositionally biased region" description="Pro residues" evidence="4">
    <location>
        <begin position="50"/>
        <end position="64"/>
    </location>
</feature>
<keyword evidence="3" id="KW-0862">Zinc</keyword>
<evidence type="ECO:0000256" key="4">
    <source>
        <dbReference type="SAM" id="MobiDB-lite"/>
    </source>
</evidence>
<dbReference type="AlphaFoldDB" id="A0A834GCK1"/>
<feature type="compositionally biased region" description="Polar residues" evidence="4">
    <location>
        <begin position="623"/>
        <end position="632"/>
    </location>
</feature>
<feature type="compositionally biased region" description="Pro residues" evidence="4">
    <location>
        <begin position="1"/>
        <end position="25"/>
    </location>
</feature>
<comment type="caution">
    <text evidence="7">The sequence shown here is derived from an EMBL/GenBank/DDBJ whole genome shotgun (WGS) entry which is preliminary data.</text>
</comment>
<keyword evidence="5" id="KW-0472">Membrane</keyword>
<feature type="region of interest" description="Disordered" evidence="4">
    <location>
        <begin position="1"/>
        <end position="67"/>
    </location>
</feature>
<feature type="compositionally biased region" description="Basic and acidic residues" evidence="4">
    <location>
        <begin position="654"/>
        <end position="712"/>
    </location>
</feature>
<keyword evidence="5" id="KW-1133">Transmembrane helix</keyword>
<evidence type="ECO:0000313" key="8">
    <source>
        <dbReference type="Proteomes" id="UP000626092"/>
    </source>
</evidence>
<feature type="region of interest" description="Disordered" evidence="4">
    <location>
        <begin position="454"/>
        <end position="544"/>
    </location>
</feature>
<dbReference type="PANTHER" id="PTHR21402:SF10">
    <property type="entry name" value="U11_U12 SMALL NUCLEAR RIBONUCLEOPROTEIN 48 KDA PROTEIN"/>
    <property type="match status" value="1"/>
</dbReference>
<organism evidence="7 8">
    <name type="scientific">Rhododendron simsii</name>
    <name type="common">Sims's rhododendron</name>
    <dbReference type="NCBI Taxonomy" id="118357"/>
    <lineage>
        <taxon>Eukaryota</taxon>
        <taxon>Viridiplantae</taxon>
        <taxon>Streptophyta</taxon>
        <taxon>Embryophyta</taxon>
        <taxon>Tracheophyta</taxon>
        <taxon>Spermatophyta</taxon>
        <taxon>Magnoliopsida</taxon>
        <taxon>eudicotyledons</taxon>
        <taxon>Gunneridae</taxon>
        <taxon>Pentapetalae</taxon>
        <taxon>asterids</taxon>
        <taxon>Ericales</taxon>
        <taxon>Ericaceae</taxon>
        <taxon>Ericoideae</taxon>
        <taxon>Rhodoreae</taxon>
        <taxon>Rhododendron</taxon>
    </lineage>
</organism>
<evidence type="ECO:0000313" key="7">
    <source>
        <dbReference type="EMBL" id="KAF7131719.1"/>
    </source>
</evidence>
<feature type="region of interest" description="Disordered" evidence="4">
    <location>
        <begin position="381"/>
        <end position="413"/>
    </location>
</feature>
<feature type="compositionally biased region" description="Basic and acidic residues" evidence="4">
    <location>
        <begin position="762"/>
        <end position="771"/>
    </location>
</feature>
<keyword evidence="5" id="KW-0812">Transmembrane</keyword>
<name>A0A834GCK1_RHOSS</name>
<feature type="transmembrane region" description="Helical" evidence="5">
    <location>
        <begin position="792"/>
        <end position="812"/>
    </location>
</feature>
<keyword evidence="1" id="KW-0479">Metal-binding</keyword>
<dbReference type="OrthoDB" id="69229at2759"/>
<dbReference type="SUPFAM" id="SSF101447">
    <property type="entry name" value="Formin homology 2 domain (FH2 domain)"/>
    <property type="match status" value="1"/>
</dbReference>
<feature type="compositionally biased region" description="Basic residues" evidence="4">
    <location>
        <begin position="35"/>
        <end position="44"/>
    </location>
</feature>
<reference evidence="7" key="1">
    <citation type="submission" date="2019-11" db="EMBL/GenBank/DDBJ databases">
        <authorList>
            <person name="Liu Y."/>
            <person name="Hou J."/>
            <person name="Li T.-Q."/>
            <person name="Guan C.-H."/>
            <person name="Wu X."/>
            <person name="Wu H.-Z."/>
            <person name="Ling F."/>
            <person name="Zhang R."/>
            <person name="Shi X.-G."/>
            <person name="Ren J.-P."/>
            <person name="Chen E.-F."/>
            <person name="Sun J.-M."/>
        </authorList>
    </citation>
    <scope>NUCLEOTIDE SEQUENCE</scope>
    <source>
        <strain evidence="7">Adult_tree_wgs_1</strain>
        <tissue evidence="7">Leaves</tissue>
    </source>
</reference>
<evidence type="ECO:0000256" key="5">
    <source>
        <dbReference type="SAM" id="Phobius"/>
    </source>
</evidence>
<dbReference type="PANTHER" id="PTHR21402">
    <property type="entry name" value="GAMETOCYTE SPECIFIC FACTOR 1-RELATED"/>
    <property type="match status" value="1"/>
</dbReference>
<dbReference type="InterPro" id="IPR022776">
    <property type="entry name" value="TRM13/UPF0224_CHHC_Znf_dom"/>
</dbReference>
<evidence type="ECO:0000256" key="2">
    <source>
        <dbReference type="ARBA" id="ARBA00022771"/>
    </source>
</evidence>
<keyword evidence="2" id="KW-0863">Zinc-finger</keyword>
<evidence type="ECO:0000256" key="1">
    <source>
        <dbReference type="ARBA" id="ARBA00022723"/>
    </source>
</evidence>
<dbReference type="PROSITE" id="PS51800">
    <property type="entry name" value="ZF_CHHC_U11_48K"/>
    <property type="match status" value="1"/>
</dbReference>
<dbReference type="Pfam" id="PF05253">
    <property type="entry name" value="zf-U11-48K"/>
    <property type="match status" value="1"/>
</dbReference>
<protein>
    <recommendedName>
        <fullName evidence="6">CHHC U11-48K-type domain-containing protein</fullName>
    </recommendedName>
</protein>
<dbReference type="Proteomes" id="UP000626092">
    <property type="component" value="Unassembled WGS sequence"/>
</dbReference>
<dbReference type="InterPro" id="IPR051591">
    <property type="entry name" value="UPF0224_FAM112_RNA_Proc"/>
</dbReference>
<gene>
    <name evidence="7" type="ORF">RHSIM_Rhsim09G0137100</name>
</gene>
<proteinExistence type="predicted"/>
<accession>A0A834GCK1</accession>
<feature type="compositionally biased region" description="Basic and acidic residues" evidence="4">
    <location>
        <begin position="485"/>
        <end position="503"/>
    </location>
</feature>
<evidence type="ECO:0000256" key="3">
    <source>
        <dbReference type="ARBA" id="ARBA00022833"/>
    </source>
</evidence>
<dbReference type="EMBL" id="WJXA01000009">
    <property type="protein sequence ID" value="KAF7131719.1"/>
    <property type="molecule type" value="Genomic_DNA"/>
</dbReference>